<evidence type="ECO:0000313" key="11">
    <source>
        <dbReference type="EMBL" id="MCC2030507.1"/>
    </source>
</evidence>
<evidence type="ECO:0000313" key="12">
    <source>
        <dbReference type="Proteomes" id="UP001139289"/>
    </source>
</evidence>
<evidence type="ECO:0000256" key="2">
    <source>
        <dbReference type="ARBA" id="ARBA00022679"/>
    </source>
</evidence>
<protein>
    <recommendedName>
        <fullName evidence="8">Cytidylate kinase</fullName>
        <shortName evidence="8">CK</shortName>
        <ecNumber evidence="8">2.7.4.25</ecNumber>
    </recommendedName>
    <alternativeName>
        <fullName evidence="8">Cytidine monophosphate kinase</fullName>
        <shortName evidence="8">CMP kinase</shortName>
    </alternativeName>
</protein>
<dbReference type="InterPro" id="IPR027417">
    <property type="entry name" value="P-loop_NTPase"/>
</dbReference>
<dbReference type="GO" id="GO:0005737">
    <property type="term" value="C:cytoplasm"/>
    <property type="evidence" value="ECO:0007669"/>
    <property type="project" value="UniProtKB-SubCell"/>
</dbReference>
<dbReference type="Proteomes" id="UP001139289">
    <property type="component" value="Unassembled WGS sequence"/>
</dbReference>
<dbReference type="InterPro" id="IPR011994">
    <property type="entry name" value="Cytidylate_kinase_dom"/>
</dbReference>
<evidence type="ECO:0000256" key="6">
    <source>
        <dbReference type="ARBA" id="ARBA00047615"/>
    </source>
</evidence>
<comment type="subcellular location">
    <subcellularLocation>
        <location evidence="8">Cytoplasm</location>
    </subcellularLocation>
</comment>
<dbReference type="GO" id="GO:0036431">
    <property type="term" value="F:dCMP kinase activity"/>
    <property type="evidence" value="ECO:0007669"/>
    <property type="project" value="InterPro"/>
</dbReference>
<feature type="domain" description="Cytidylate kinase" evidence="10">
    <location>
        <begin position="40"/>
        <end position="251"/>
    </location>
</feature>
<dbReference type="SUPFAM" id="SSF52540">
    <property type="entry name" value="P-loop containing nucleoside triphosphate hydrolases"/>
    <property type="match status" value="1"/>
</dbReference>
<dbReference type="CDD" id="cd02020">
    <property type="entry name" value="CMPK"/>
    <property type="match status" value="1"/>
</dbReference>
<feature type="region of interest" description="Disordered" evidence="9">
    <location>
        <begin position="1"/>
        <end position="36"/>
    </location>
</feature>
<dbReference type="InterPro" id="IPR003136">
    <property type="entry name" value="Cytidylate_kin"/>
</dbReference>
<dbReference type="GO" id="GO:0005524">
    <property type="term" value="F:ATP binding"/>
    <property type="evidence" value="ECO:0007669"/>
    <property type="project" value="UniProtKB-UniRule"/>
</dbReference>
<evidence type="ECO:0000256" key="5">
    <source>
        <dbReference type="ARBA" id="ARBA00022840"/>
    </source>
</evidence>
<dbReference type="HAMAP" id="MF_00238">
    <property type="entry name" value="Cytidyl_kinase_type1"/>
    <property type="match status" value="1"/>
</dbReference>
<dbReference type="EMBL" id="JAGTTM010000008">
    <property type="protein sequence ID" value="MCC2030507.1"/>
    <property type="molecule type" value="Genomic_DNA"/>
</dbReference>
<keyword evidence="12" id="KW-1185">Reference proteome</keyword>
<evidence type="ECO:0000256" key="8">
    <source>
        <dbReference type="HAMAP-Rule" id="MF_00238"/>
    </source>
</evidence>
<keyword evidence="8" id="KW-0963">Cytoplasm</keyword>
<evidence type="ECO:0000256" key="3">
    <source>
        <dbReference type="ARBA" id="ARBA00022741"/>
    </source>
</evidence>
<proteinExistence type="inferred from homology"/>
<evidence type="ECO:0000256" key="1">
    <source>
        <dbReference type="ARBA" id="ARBA00009427"/>
    </source>
</evidence>
<sequence>MSDPSIPTPHSSQRSALPGASGARGPGSGTENLPGAGKFIAIDGPAGSGKSSVSAAIARKRGYGLLDTGAAYRALAWHVLERGDDTDDPQAVLAAASDFDLRLGLDPDDRTVAVGDTDITAAIREPRVSGAVSGVARVPAVREQVNIFFRSLVANASHQAVVVEGRDITTVVAPDAPVRILLTAAPEVRAARRAGELAGENAAEVAAALHKRDASDSAVVDFLNAAEGVEVVDTTHLDFSQTIDAVLAVIDRKQGAENGR</sequence>
<dbReference type="Gene3D" id="3.40.50.300">
    <property type="entry name" value="P-loop containing nucleotide triphosphate hydrolases"/>
    <property type="match status" value="1"/>
</dbReference>
<keyword evidence="5 8" id="KW-0067">ATP-binding</keyword>
<dbReference type="EC" id="2.7.4.25" evidence="8"/>
<comment type="catalytic activity">
    <reaction evidence="7 8">
        <text>CMP + ATP = CDP + ADP</text>
        <dbReference type="Rhea" id="RHEA:11600"/>
        <dbReference type="ChEBI" id="CHEBI:30616"/>
        <dbReference type="ChEBI" id="CHEBI:58069"/>
        <dbReference type="ChEBI" id="CHEBI:60377"/>
        <dbReference type="ChEBI" id="CHEBI:456216"/>
        <dbReference type="EC" id="2.7.4.25"/>
    </reaction>
</comment>
<name>A0A9X1S1P4_9MICO</name>
<dbReference type="RefSeq" id="WP_227531357.1">
    <property type="nucleotide sequence ID" value="NZ_JAGTTM010000008.1"/>
</dbReference>
<keyword evidence="2 8" id="KW-0808">Transferase</keyword>
<reference evidence="11" key="1">
    <citation type="submission" date="2021-04" db="EMBL/GenBank/DDBJ databases">
        <title>Microbacterium tenobrionis sp. nov. and Microbacterium allomyrinae sp. nov., isolated from larvae of Tenobrio molitor and Allomyrina dichotoma, respectively.</title>
        <authorList>
            <person name="Lee S.D."/>
        </authorList>
    </citation>
    <scope>NUCLEOTIDE SEQUENCE</scope>
    <source>
        <strain evidence="11">YMB-B2</strain>
    </source>
</reference>
<evidence type="ECO:0000256" key="4">
    <source>
        <dbReference type="ARBA" id="ARBA00022777"/>
    </source>
</evidence>
<comment type="caution">
    <text evidence="11">The sequence shown here is derived from an EMBL/GenBank/DDBJ whole genome shotgun (WGS) entry which is preliminary data.</text>
</comment>
<accession>A0A9X1S1P4</accession>
<feature type="binding site" evidence="8">
    <location>
        <begin position="44"/>
        <end position="52"/>
    </location>
    <ligand>
        <name>ATP</name>
        <dbReference type="ChEBI" id="CHEBI:30616"/>
    </ligand>
</feature>
<keyword evidence="4 8" id="KW-0418">Kinase</keyword>
<dbReference type="Pfam" id="PF02224">
    <property type="entry name" value="Cytidylate_kin"/>
    <property type="match status" value="1"/>
</dbReference>
<comment type="catalytic activity">
    <reaction evidence="6 8">
        <text>dCMP + ATP = dCDP + ADP</text>
        <dbReference type="Rhea" id="RHEA:25094"/>
        <dbReference type="ChEBI" id="CHEBI:30616"/>
        <dbReference type="ChEBI" id="CHEBI:57566"/>
        <dbReference type="ChEBI" id="CHEBI:58593"/>
        <dbReference type="ChEBI" id="CHEBI:456216"/>
        <dbReference type="EC" id="2.7.4.25"/>
    </reaction>
</comment>
<comment type="similarity">
    <text evidence="1 8">Belongs to the cytidylate kinase family. Type 1 subfamily.</text>
</comment>
<gene>
    <name evidence="8 11" type="primary">cmk</name>
    <name evidence="11" type="ORF">KEC56_13480</name>
</gene>
<dbReference type="NCBIfam" id="TIGR00017">
    <property type="entry name" value="cmk"/>
    <property type="match status" value="1"/>
</dbReference>
<keyword evidence="3 8" id="KW-0547">Nucleotide-binding</keyword>
<dbReference type="AlphaFoldDB" id="A0A9X1S1P4"/>
<organism evidence="11 12">
    <name type="scientific">Microbacterium tenebrionis</name>
    <dbReference type="NCBI Taxonomy" id="2830665"/>
    <lineage>
        <taxon>Bacteria</taxon>
        <taxon>Bacillati</taxon>
        <taxon>Actinomycetota</taxon>
        <taxon>Actinomycetes</taxon>
        <taxon>Micrococcales</taxon>
        <taxon>Microbacteriaceae</taxon>
        <taxon>Microbacterium</taxon>
    </lineage>
</organism>
<evidence type="ECO:0000256" key="9">
    <source>
        <dbReference type="SAM" id="MobiDB-lite"/>
    </source>
</evidence>
<evidence type="ECO:0000256" key="7">
    <source>
        <dbReference type="ARBA" id="ARBA00048478"/>
    </source>
</evidence>
<dbReference type="GO" id="GO:0006220">
    <property type="term" value="P:pyrimidine nucleotide metabolic process"/>
    <property type="evidence" value="ECO:0007669"/>
    <property type="project" value="UniProtKB-UniRule"/>
</dbReference>
<evidence type="ECO:0000259" key="10">
    <source>
        <dbReference type="Pfam" id="PF02224"/>
    </source>
</evidence>